<dbReference type="Pfam" id="PF09750">
    <property type="entry name" value="DRY_EERY"/>
    <property type="match status" value="1"/>
</dbReference>
<feature type="region of interest" description="Disordered" evidence="7">
    <location>
        <begin position="265"/>
        <end position="317"/>
    </location>
</feature>
<dbReference type="SMART" id="SM01141">
    <property type="entry name" value="DRY_EERY"/>
    <property type="match status" value="1"/>
</dbReference>
<dbReference type="PANTHER" id="PTHR13161">
    <property type="entry name" value="SPLICING FACTOR SUPPRESSOR OF WHITE APRICOT"/>
    <property type="match status" value="1"/>
</dbReference>
<keyword evidence="3" id="KW-0694">RNA-binding</keyword>
<evidence type="ECO:0000256" key="1">
    <source>
        <dbReference type="ARBA" id="ARBA00022664"/>
    </source>
</evidence>
<keyword evidence="10" id="KW-1185">Reference proteome</keyword>
<feature type="compositionally biased region" description="Basic and acidic residues" evidence="7">
    <location>
        <begin position="670"/>
        <end position="684"/>
    </location>
</feature>
<evidence type="ECO:0000256" key="4">
    <source>
        <dbReference type="ARBA" id="ARBA00023015"/>
    </source>
</evidence>
<feature type="region of interest" description="Disordered" evidence="7">
    <location>
        <begin position="225"/>
        <end position="253"/>
    </location>
</feature>
<dbReference type="InterPro" id="IPR019147">
    <property type="entry name" value="SWAP_N_domain"/>
</dbReference>
<feature type="domain" description="SURP motif" evidence="8">
    <location>
        <begin position="422"/>
        <end position="462"/>
    </location>
</feature>
<evidence type="ECO:0000256" key="5">
    <source>
        <dbReference type="ARBA" id="ARBA00023163"/>
    </source>
</evidence>
<evidence type="ECO:0000259" key="8">
    <source>
        <dbReference type="PROSITE" id="PS50128"/>
    </source>
</evidence>
<protein>
    <recommendedName>
        <fullName evidence="8">SURP motif domain-containing protein</fullName>
    </recommendedName>
</protein>
<dbReference type="Pfam" id="PF01805">
    <property type="entry name" value="Surp"/>
    <property type="match status" value="1"/>
</dbReference>
<feature type="region of interest" description="Disordered" evidence="7">
    <location>
        <begin position="635"/>
        <end position="684"/>
    </location>
</feature>
<dbReference type="GO" id="GO:0003723">
    <property type="term" value="F:RNA binding"/>
    <property type="evidence" value="ECO:0007669"/>
    <property type="project" value="UniProtKB-KW"/>
</dbReference>
<dbReference type="SUPFAM" id="SSF109905">
    <property type="entry name" value="Surp module (SWAP domain)"/>
    <property type="match status" value="2"/>
</dbReference>
<feature type="compositionally biased region" description="Low complexity" evidence="7">
    <location>
        <begin position="551"/>
        <end position="560"/>
    </location>
</feature>
<dbReference type="SMART" id="SM00648">
    <property type="entry name" value="SWAP"/>
    <property type="match status" value="2"/>
</dbReference>
<dbReference type="EMBL" id="BTSX01000003">
    <property type="protein sequence ID" value="GMS89248.1"/>
    <property type="molecule type" value="Genomic_DNA"/>
</dbReference>
<evidence type="ECO:0000256" key="2">
    <source>
        <dbReference type="ARBA" id="ARBA00022737"/>
    </source>
</evidence>
<dbReference type="InterPro" id="IPR000061">
    <property type="entry name" value="Surp"/>
</dbReference>
<keyword evidence="6" id="KW-0508">mRNA splicing</keyword>
<keyword evidence="1" id="KW-0507">mRNA processing</keyword>
<evidence type="ECO:0000256" key="3">
    <source>
        <dbReference type="ARBA" id="ARBA00022884"/>
    </source>
</evidence>
<evidence type="ECO:0000313" key="9">
    <source>
        <dbReference type="EMBL" id="GMS89248.1"/>
    </source>
</evidence>
<keyword evidence="5" id="KW-0804">Transcription</keyword>
<dbReference type="InterPro" id="IPR035967">
    <property type="entry name" value="SWAP/Surp_sf"/>
</dbReference>
<feature type="compositionally biased region" description="Basic and acidic residues" evidence="7">
    <location>
        <begin position="242"/>
        <end position="253"/>
    </location>
</feature>
<proteinExistence type="predicted"/>
<feature type="compositionally biased region" description="Basic and acidic residues" evidence="7">
    <location>
        <begin position="635"/>
        <end position="645"/>
    </location>
</feature>
<accession>A0AAV5T8U6</accession>
<feature type="compositionally biased region" description="Low complexity" evidence="7">
    <location>
        <begin position="118"/>
        <end position="132"/>
    </location>
</feature>
<feature type="region of interest" description="Disordered" evidence="7">
    <location>
        <begin position="114"/>
        <end position="156"/>
    </location>
</feature>
<reference evidence="9" key="1">
    <citation type="submission" date="2023-10" db="EMBL/GenBank/DDBJ databases">
        <title>Genome assembly of Pristionchus species.</title>
        <authorList>
            <person name="Yoshida K."/>
            <person name="Sommer R.J."/>
        </authorList>
    </citation>
    <scope>NUCLEOTIDE SEQUENCE</scope>
    <source>
        <strain evidence="9">RS0144</strain>
    </source>
</reference>
<evidence type="ECO:0000256" key="6">
    <source>
        <dbReference type="ARBA" id="ARBA00023187"/>
    </source>
</evidence>
<dbReference type="PANTHER" id="PTHR13161:SF15">
    <property type="entry name" value="SPLICING FACTOR, SUPPRESSOR OF WHITE-APRICOT HOMOLOG"/>
    <property type="match status" value="1"/>
</dbReference>
<organism evidence="9 10">
    <name type="scientific">Pristionchus entomophagus</name>
    <dbReference type="NCBI Taxonomy" id="358040"/>
    <lineage>
        <taxon>Eukaryota</taxon>
        <taxon>Metazoa</taxon>
        <taxon>Ecdysozoa</taxon>
        <taxon>Nematoda</taxon>
        <taxon>Chromadorea</taxon>
        <taxon>Rhabditida</taxon>
        <taxon>Rhabditina</taxon>
        <taxon>Diplogasteromorpha</taxon>
        <taxon>Diplogasteroidea</taxon>
        <taxon>Neodiplogasteridae</taxon>
        <taxon>Pristionchus</taxon>
    </lineage>
</organism>
<feature type="region of interest" description="Disordered" evidence="7">
    <location>
        <begin position="68"/>
        <end position="92"/>
    </location>
</feature>
<feature type="compositionally biased region" description="Acidic residues" evidence="7">
    <location>
        <begin position="649"/>
        <end position="660"/>
    </location>
</feature>
<evidence type="ECO:0000256" key="7">
    <source>
        <dbReference type="SAM" id="MobiDB-lite"/>
    </source>
</evidence>
<feature type="domain" description="SURP motif" evidence="8">
    <location>
        <begin position="169"/>
        <end position="212"/>
    </location>
</feature>
<feature type="compositionally biased region" description="Acidic residues" evidence="7">
    <location>
        <begin position="135"/>
        <end position="145"/>
    </location>
</feature>
<dbReference type="Gene3D" id="1.10.10.790">
    <property type="entry name" value="Surp module"/>
    <property type="match status" value="2"/>
</dbReference>
<dbReference type="AlphaFoldDB" id="A0AAV5T8U6"/>
<feature type="compositionally biased region" description="Pro residues" evidence="7">
    <location>
        <begin position="561"/>
        <end position="570"/>
    </location>
</feature>
<feature type="region of interest" description="Disordered" evidence="7">
    <location>
        <begin position="544"/>
        <end position="578"/>
    </location>
</feature>
<dbReference type="GO" id="GO:0000395">
    <property type="term" value="P:mRNA 5'-splice site recognition"/>
    <property type="evidence" value="ECO:0007669"/>
    <property type="project" value="TreeGrafter"/>
</dbReference>
<dbReference type="InterPro" id="IPR040397">
    <property type="entry name" value="SWAP"/>
</dbReference>
<evidence type="ECO:0000313" key="10">
    <source>
        <dbReference type="Proteomes" id="UP001432027"/>
    </source>
</evidence>
<feature type="compositionally biased region" description="Basic and acidic residues" evidence="7">
    <location>
        <begin position="69"/>
        <end position="92"/>
    </location>
</feature>
<name>A0AAV5T8U6_9BILA</name>
<sequence>MSRNKKHTRQQPEEDGLLVFGYSSRLYTNDSRSELIAGESHLQPWSLDEAVLIDRFDVRLLLSTVPSDSKGRVGLSREEEKEERECEDERWGDLHDAELASLKRMEEEEVRPKKAEFSFSYDQSSSAPSSSSKVEEEDDDSEDEPFVPPVGIKLPLGLETPENQKLNHVMERTAVFVVKQGPQMEIVIKAKQRNNNEQFGFLHFDHILNPYYKYIMKLIREGKYSPDIDGKKKKKSANGTSQKEDKNGSIGERKASGNALTALMDQHGSDSESDSDCELHPSLLAGSRRGGSPDPVEKGEKTHAGPQKRPHTPPPMVIRSDYKIETANDSYGALFKNLAMINVQREKEEKEQEDVERAERIERGGEKKEMQVDPIVREEESEESNREWDDFTDWFISFYGMSPPLPFCNIPFIPPPPHEEKALAGYARYVGENGAEAEFSLKGRVELQLHFLAPSNPHHLYYLSAVRRAQWEKDQRENHAVMSNAVVPPPPPLNRKQRRMAFMEAPQVSTAPLPSVVDPTTLLLAAAAVPHSYETPMVRSASSPRLSTVTSSPSYSCSPHPMSPLPPVPPSSFTSSDVDVSTLPSVSTGLTLLPCPVPPNISTLALSSHVAKPKEIMTERQLKARLFMEKILNDKRKKKEEETTKGVEGIEEGEILESEEKEGRRGRREGRREKEREKKDEKEE</sequence>
<dbReference type="Proteomes" id="UP001432027">
    <property type="component" value="Unassembled WGS sequence"/>
</dbReference>
<gene>
    <name evidence="9" type="ORF">PENTCL1PPCAC_11423</name>
</gene>
<comment type="caution">
    <text evidence="9">The sequence shown here is derived from an EMBL/GenBank/DDBJ whole genome shotgun (WGS) entry which is preliminary data.</text>
</comment>
<dbReference type="PROSITE" id="PS50128">
    <property type="entry name" value="SURP"/>
    <property type="match status" value="2"/>
</dbReference>
<keyword evidence="4" id="KW-0805">Transcription regulation</keyword>
<keyword evidence="2" id="KW-0677">Repeat</keyword>
<feature type="non-terminal residue" evidence="9">
    <location>
        <position position="684"/>
    </location>
</feature>